<evidence type="ECO:0000313" key="3">
    <source>
        <dbReference type="Proteomes" id="UP000824150"/>
    </source>
</evidence>
<reference evidence="2" key="1">
    <citation type="journal article" date="2021" name="PeerJ">
        <title>Extensive microbial diversity within the chicken gut microbiome revealed by metagenomics and culture.</title>
        <authorList>
            <person name="Gilroy R."/>
            <person name="Ravi A."/>
            <person name="Getino M."/>
            <person name="Pursley I."/>
            <person name="Horton D.L."/>
            <person name="Alikhan N.F."/>
            <person name="Baker D."/>
            <person name="Gharbi K."/>
            <person name="Hall N."/>
            <person name="Watson M."/>
            <person name="Adriaenssens E.M."/>
            <person name="Foster-Nyarko E."/>
            <person name="Jarju S."/>
            <person name="Secka A."/>
            <person name="Antonio M."/>
            <person name="Oren A."/>
            <person name="Chaudhuri R.R."/>
            <person name="La Ragione R."/>
            <person name="Hildebrand F."/>
            <person name="Pallen M.J."/>
        </authorList>
    </citation>
    <scope>NUCLEOTIDE SEQUENCE</scope>
    <source>
        <strain evidence="2">687</strain>
    </source>
</reference>
<accession>A0A9E2KML3</accession>
<comment type="caution">
    <text evidence="2">The sequence shown here is derived from an EMBL/GenBank/DDBJ whole genome shotgun (WGS) entry which is preliminary data.</text>
</comment>
<dbReference type="Proteomes" id="UP000824150">
    <property type="component" value="Unassembled WGS sequence"/>
</dbReference>
<dbReference type="InterPro" id="IPR010502">
    <property type="entry name" value="Carb-bd_dom_fam9"/>
</dbReference>
<dbReference type="CDD" id="cd09620">
    <property type="entry name" value="CBM9_like_3"/>
    <property type="match status" value="1"/>
</dbReference>
<protein>
    <submittedName>
        <fullName evidence="2">Carbohydrate-binding family 9-like protein</fullName>
    </submittedName>
</protein>
<name>A0A9E2KML3_9GAMM</name>
<dbReference type="GO" id="GO:0016052">
    <property type="term" value="P:carbohydrate catabolic process"/>
    <property type="evidence" value="ECO:0007669"/>
    <property type="project" value="InterPro"/>
</dbReference>
<proteinExistence type="predicted"/>
<evidence type="ECO:0000313" key="2">
    <source>
        <dbReference type="EMBL" id="MBU3826704.1"/>
    </source>
</evidence>
<dbReference type="Gene3D" id="2.60.40.1190">
    <property type="match status" value="1"/>
</dbReference>
<feature type="domain" description="Carbohydrate-binding" evidence="1">
    <location>
        <begin position="22"/>
        <end position="204"/>
    </location>
</feature>
<dbReference type="SUPFAM" id="SSF49344">
    <property type="entry name" value="CBD9-like"/>
    <property type="match status" value="1"/>
</dbReference>
<dbReference type="GO" id="GO:0004553">
    <property type="term" value="F:hydrolase activity, hydrolyzing O-glycosyl compounds"/>
    <property type="evidence" value="ECO:0007669"/>
    <property type="project" value="InterPro"/>
</dbReference>
<organism evidence="2 3">
    <name type="scientific">Candidatus Anaerobiospirillum merdipullorum</name>
    <dbReference type="NCBI Taxonomy" id="2838450"/>
    <lineage>
        <taxon>Bacteria</taxon>
        <taxon>Pseudomonadati</taxon>
        <taxon>Pseudomonadota</taxon>
        <taxon>Gammaproteobacteria</taxon>
        <taxon>Aeromonadales</taxon>
        <taxon>Succinivibrionaceae</taxon>
        <taxon>Anaerobiospirillum</taxon>
    </lineage>
</organism>
<evidence type="ECO:0000259" key="1">
    <source>
        <dbReference type="Pfam" id="PF16011"/>
    </source>
</evidence>
<dbReference type="EMBL" id="JAHLFG010000044">
    <property type="protein sequence ID" value="MBU3826704.1"/>
    <property type="molecule type" value="Genomic_DNA"/>
</dbReference>
<dbReference type="GO" id="GO:0030246">
    <property type="term" value="F:carbohydrate binding"/>
    <property type="evidence" value="ECO:0007669"/>
    <property type="project" value="InterPro"/>
</dbReference>
<reference evidence="2" key="2">
    <citation type="submission" date="2021-04" db="EMBL/GenBank/DDBJ databases">
        <authorList>
            <person name="Gilroy R."/>
        </authorList>
    </citation>
    <scope>NUCLEOTIDE SEQUENCE</scope>
    <source>
        <strain evidence="2">687</strain>
    </source>
</reference>
<dbReference type="AlphaFoldDB" id="A0A9E2KML3"/>
<gene>
    <name evidence="2" type="ORF">IAA31_04345</name>
</gene>
<dbReference type="Pfam" id="PF16011">
    <property type="entry name" value="CBM9_2"/>
    <property type="match status" value="1"/>
</dbReference>
<sequence>MMQLLRRVADDAPFDYAPLQFLWHNVIKPNTRAAIKVTSQAIQAAFIVQEAHPRCEVTENFGRICTDSACELFLAFPDAAACRAESFVPQASDQLYLNFEVNAAGFIYAKYGRERQGRVALSDKQLALLEISAQVQEQMWTLELSIPRTLLQEIADFDVLADGCNFAYNLYKISEHPSCEHYAARFALNSPTPNFHRPQDFQAVKIVP</sequence>